<gene>
    <name evidence="1" type="ORF">ALECFALPRED_009089</name>
</gene>
<keyword evidence="2" id="KW-1185">Reference proteome</keyword>
<comment type="caution">
    <text evidence="1">The sequence shown here is derived from an EMBL/GenBank/DDBJ whole genome shotgun (WGS) entry which is preliminary data.</text>
</comment>
<reference evidence="1" key="1">
    <citation type="submission" date="2021-03" db="EMBL/GenBank/DDBJ databases">
        <authorList>
            <person name="Tagirdzhanova G."/>
        </authorList>
    </citation>
    <scope>NUCLEOTIDE SEQUENCE</scope>
</reference>
<proteinExistence type="predicted"/>
<accession>A0A8H3J6H4</accession>
<protein>
    <submittedName>
        <fullName evidence="1">Uncharacterized protein</fullName>
    </submittedName>
</protein>
<name>A0A8H3J6H4_9LECA</name>
<sequence>MRIKLPPKGAAYPICGEQDLDHSTLLAVLQDFEEESQKLPYPLLIIPSIFAQLDPIKNDEKTSRDEGEEVFHHEKRIRKRPNAFVKQIESIRAKIYACGEFFLARARSAE</sequence>
<dbReference type="AlphaFoldDB" id="A0A8H3J6H4"/>
<evidence type="ECO:0000313" key="1">
    <source>
        <dbReference type="EMBL" id="CAF9941378.1"/>
    </source>
</evidence>
<organism evidence="1 2">
    <name type="scientific">Alectoria fallacina</name>
    <dbReference type="NCBI Taxonomy" id="1903189"/>
    <lineage>
        <taxon>Eukaryota</taxon>
        <taxon>Fungi</taxon>
        <taxon>Dikarya</taxon>
        <taxon>Ascomycota</taxon>
        <taxon>Pezizomycotina</taxon>
        <taxon>Lecanoromycetes</taxon>
        <taxon>OSLEUM clade</taxon>
        <taxon>Lecanoromycetidae</taxon>
        <taxon>Lecanorales</taxon>
        <taxon>Lecanorineae</taxon>
        <taxon>Parmeliaceae</taxon>
        <taxon>Alectoria</taxon>
    </lineage>
</organism>
<evidence type="ECO:0000313" key="2">
    <source>
        <dbReference type="Proteomes" id="UP000664203"/>
    </source>
</evidence>
<dbReference type="EMBL" id="CAJPDR010000655">
    <property type="protein sequence ID" value="CAF9941378.1"/>
    <property type="molecule type" value="Genomic_DNA"/>
</dbReference>
<dbReference type="Proteomes" id="UP000664203">
    <property type="component" value="Unassembled WGS sequence"/>
</dbReference>